<name>A0A1M5EP52_9BACT</name>
<dbReference type="InterPro" id="IPR020904">
    <property type="entry name" value="Sc_DH/Rdtase_CS"/>
</dbReference>
<dbReference type="Proteomes" id="UP000184480">
    <property type="component" value="Unassembled WGS sequence"/>
</dbReference>
<reference evidence="5" key="1">
    <citation type="submission" date="2016-11" db="EMBL/GenBank/DDBJ databases">
        <authorList>
            <person name="Varghese N."/>
            <person name="Submissions S."/>
        </authorList>
    </citation>
    <scope>NUCLEOTIDE SEQUENCE [LARGE SCALE GENOMIC DNA]</scope>
    <source>
        <strain evidence="5">DSM 27370</strain>
    </source>
</reference>
<sequence>MDIAGKRIILTGASSGIGLELLKRLSEYGNVQIIAVARHIEPIPVKEGIIIPYSADLSNKEEIDRLFVFAKSIFQNIDIFIANAGFAYLEKIEIPDWKHIEHIFALNTISPIYSLSKQIEFNGKSSKSFFVCTSSAVSSVPLPYYSLYCSTKAAIRQFVHTYQYEKSSNVHTLTVYPVATRTPFFEKANGDKEPPLPFPTQSVETVAKAIIRGIEQEKKSVYPSFLFRIFNYTGHIFPFIFTIYSYLEKRKIGRSGIL</sequence>
<dbReference type="CDD" id="cd05233">
    <property type="entry name" value="SDR_c"/>
    <property type="match status" value="1"/>
</dbReference>
<dbReference type="GO" id="GO:0005829">
    <property type="term" value="C:cytosol"/>
    <property type="evidence" value="ECO:0007669"/>
    <property type="project" value="TreeGrafter"/>
</dbReference>
<dbReference type="InterPro" id="IPR002347">
    <property type="entry name" value="SDR_fam"/>
</dbReference>
<evidence type="ECO:0000256" key="2">
    <source>
        <dbReference type="ARBA" id="ARBA00023002"/>
    </source>
</evidence>
<evidence type="ECO:0000256" key="3">
    <source>
        <dbReference type="SAM" id="Phobius"/>
    </source>
</evidence>
<dbReference type="PANTHER" id="PTHR42901:SF1">
    <property type="entry name" value="ALCOHOL DEHYDROGENASE"/>
    <property type="match status" value="1"/>
</dbReference>
<keyword evidence="3" id="KW-0812">Transmembrane</keyword>
<dbReference type="AlphaFoldDB" id="A0A1M5EP52"/>
<proteinExistence type="inferred from homology"/>
<keyword evidence="2" id="KW-0560">Oxidoreductase</keyword>
<dbReference type="SUPFAM" id="SSF51735">
    <property type="entry name" value="NAD(P)-binding Rossmann-fold domains"/>
    <property type="match status" value="1"/>
</dbReference>
<keyword evidence="3" id="KW-1133">Transmembrane helix</keyword>
<dbReference type="OrthoDB" id="9794387at2"/>
<dbReference type="PROSITE" id="PS00061">
    <property type="entry name" value="ADH_SHORT"/>
    <property type="match status" value="1"/>
</dbReference>
<keyword evidence="5" id="KW-1185">Reference proteome</keyword>
<dbReference type="PANTHER" id="PTHR42901">
    <property type="entry name" value="ALCOHOL DEHYDROGENASE"/>
    <property type="match status" value="1"/>
</dbReference>
<dbReference type="GO" id="GO:0016491">
    <property type="term" value="F:oxidoreductase activity"/>
    <property type="evidence" value="ECO:0007669"/>
    <property type="project" value="UniProtKB-KW"/>
</dbReference>
<feature type="transmembrane region" description="Helical" evidence="3">
    <location>
        <begin position="225"/>
        <end position="247"/>
    </location>
</feature>
<keyword evidence="3" id="KW-0472">Membrane</keyword>
<dbReference type="RefSeq" id="WP_062183691.1">
    <property type="nucleotide sequence ID" value="NZ_BBXL01000022.1"/>
</dbReference>
<evidence type="ECO:0000313" key="5">
    <source>
        <dbReference type="Proteomes" id="UP000184480"/>
    </source>
</evidence>
<dbReference type="InterPro" id="IPR036291">
    <property type="entry name" value="NAD(P)-bd_dom_sf"/>
</dbReference>
<dbReference type="PRINTS" id="PR00081">
    <property type="entry name" value="GDHRDH"/>
</dbReference>
<dbReference type="Pfam" id="PF00106">
    <property type="entry name" value="adh_short"/>
    <property type="match status" value="1"/>
</dbReference>
<comment type="similarity">
    <text evidence="1">Belongs to the short-chain dehydrogenases/reductases (SDR) family.</text>
</comment>
<evidence type="ECO:0000256" key="1">
    <source>
        <dbReference type="ARBA" id="ARBA00006484"/>
    </source>
</evidence>
<accession>A0A1M5EP52</accession>
<gene>
    <name evidence="4" type="ORF">SAMN05444362_11094</name>
</gene>
<organism evidence="4 5">
    <name type="scientific">Dysgonomonas macrotermitis</name>
    <dbReference type="NCBI Taxonomy" id="1346286"/>
    <lineage>
        <taxon>Bacteria</taxon>
        <taxon>Pseudomonadati</taxon>
        <taxon>Bacteroidota</taxon>
        <taxon>Bacteroidia</taxon>
        <taxon>Bacteroidales</taxon>
        <taxon>Dysgonomonadaceae</taxon>
        <taxon>Dysgonomonas</taxon>
    </lineage>
</organism>
<protein>
    <submittedName>
        <fullName evidence="4">Short-chain dehydrogenase</fullName>
    </submittedName>
</protein>
<dbReference type="Gene3D" id="3.40.50.720">
    <property type="entry name" value="NAD(P)-binding Rossmann-like Domain"/>
    <property type="match status" value="1"/>
</dbReference>
<evidence type="ECO:0000313" key="4">
    <source>
        <dbReference type="EMBL" id="SHF80890.1"/>
    </source>
</evidence>
<dbReference type="EMBL" id="FQUC01000010">
    <property type="protein sequence ID" value="SHF80890.1"/>
    <property type="molecule type" value="Genomic_DNA"/>
</dbReference>
<dbReference type="STRING" id="1346286.SAMN05444362_11094"/>